<gene>
    <name evidence="8" type="ORF">ACFOGJ_06110</name>
</gene>
<dbReference type="RefSeq" id="WP_379898926.1">
    <property type="nucleotide sequence ID" value="NZ_JBHRTR010000016.1"/>
</dbReference>
<proteinExistence type="inferred from homology"/>
<feature type="transmembrane region" description="Helical" evidence="6">
    <location>
        <begin position="134"/>
        <end position="152"/>
    </location>
</feature>
<feature type="transmembrane region" description="Helical" evidence="6">
    <location>
        <begin position="256"/>
        <end position="275"/>
    </location>
</feature>
<feature type="transmembrane region" description="Helical" evidence="6">
    <location>
        <begin position="110"/>
        <end position="127"/>
    </location>
</feature>
<dbReference type="InterPro" id="IPR037185">
    <property type="entry name" value="EmrE-like"/>
</dbReference>
<feature type="transmembrane region" description="Helical" evidence="6">
    <location>
        <begin position="20"/>
        <end position="41"/>
    </location>
</feature>
<keyword evidence="4 6" id="KW-1133">Transmembrane helix</keyword>
<dbReference type="Gene3D" id="1.10.3730.20">
    <property type="match status" value="1"/>
</dbReference>
<dbReference type="Pfam" id="PF00892">
    <property type="entry name" value="EamA"/>
    <property type="match status" value="2"/>
</dbReference>
<dbReference type="InterPro" id="IPR000620">
    <property type="entry name" value="EamA_dom"/>
</dbReference>
<protein>
    <submittedName>
        <fullName evidence="8">DMT family transporter</fullName>
    </submittedName>
</protein>
<feature type="transmembrane region" description="Helical" evidence="6">
    <location>
        <begin position="227"/>
        <end position="249"/>
    </location>
</feature>
<evidence type="ECO:0000256" key="4">
    <source>
        <dbReference type="ARBA" id="ARBA00022989"/>
    </source>
</evidence>
<dbReference type="InterPro" id="IPR050638">
    <property type="entry name" value="AA-Vitamin_Transporters"/>
</dbReference>
<dbReference type="PANTHER" id="PTHR32322">
    <property type="entry name" value="INNER MEMBRANE TRANSPORTER"/>
    <property type="match status" value="1"/>
</dbReference>
<evidence type="ECO:0000256" key="2">
    <source>
        <dbReference type="ARBA" id="ARBA00007362"/>
    </source>
</evidence>
<dbReference type="PANTHER" id="PTHR32322:SF2">
    <property type="entry name" value="EAMA DOMAIN-CONTAINING PROTEIN"/>
    <property type="match status" value="1"/>
</dbReference>
<sequence length="306" mass="32418">MAGDAAGAVGAHDHLDRSAVLLVVLLCATWGFYQVSVKVAVEGISPVLQAGLRSAGSCALLMLWARARRIPLFDRDGSLWWGLGAGLLFALEFMLIYWGLSYTYASRSVLFVYMAPFVVALGAHWLIPGERMNVAKAAGLAAAFCGIALAFADGLRLAEGEEWIGDLMCLGGAIAWGATTVLIKGSPLVRARAEKILFYQLAVSALALPPLSLAMGEPGIVAATPLVLGALAFQIVVVAFASYLAWFWLMRSYPAAHLSAFTFLTPVFAVLAGILLLGEPLTPAVVAALALVALGIWLVNRPRLYS</sequence>
<feature type="transmembrane region" description="Helical" evidence="6">
    <location>
        <begin position="196"/>
        <end position="215"/>
    </location>
</feature>
<comment type="similarity">
    <text evidence="2">Belongs to the EamA transporter family.</text>
</comment>
<evidence type="ECO:0000256" key="3">
    <source>
        <dbReference type="ARBA" id="ARBA00022692"/>
    </source>
</evidence>
<feature type="transmembrane region" description="Helical" evidence="6">
    <location>
        <begin position="47"/>
        <end position="67"/>
    </location>
</feature>
<evidence type="ECO:0000313" key="9">
    <source>
        <dbReference type="Proteomes" id="UP001595528"/>
    </source>
</evidence>
<keyword evidence="3 6" id="KW-0812">Transmembrane</keyword>
<feature type="transmembrane region" description="Helical" evidence="6">
    <location>
        <begin position="79"/>
        <end position="98"/>
    </location>
</feature>
<evidence type="ECO:0000256" key="6">
    <source>
        <dbReference type="SAM" id="Phobius"/>
    </source>
</evidence>
<accession>A0ABV7KWN1</accession>
<comment type="subcellular location">
    <subcellularLocation>
        <location evidence="1">Membrane</location>
        <topology evidence="1">Multi-pass membrane protein</topology>
    </subcellularLocation>
</comment>
<reference evidence="9" key="1">
    <citation type="journal article" date="2019" name="Int. J. Syst. Evol. Microbiol.">
        <title>The Global Catalogue of Microorganisms (GCM) 10K type strain sequencing project: providing services to taxonomists for standard genome sequencing and annotation.</title>
        <authorList>
            <consortium name="The Broad Institute Genomics Platform"/>
            <consortium name="The Broad Institute Genome Sequencing Center for Infectious Disease"/>
            <person name="Wu L."/>
            <person name="Ma J."/>
        </authorList>
    </citation>
    <scope>NUCLEOTIDE SEQUENCE [LARGE SCALE GENOMIC DNA]</scope>
    <source>
        <strain evidence="9">KCTC 42964</strain>
    </source>
</reference>
<feature type="transmembrane region" description="Helical" evidence="6">
    <location>
        <begin position="281"/>
        <end position="299"/>
    </location>
</feature>
<dbReference type="SUPFAM" id="SSF103481">
    <property type="entry name" value="Multidrug resistance efflux transporter EmrE"/>
    <property type="match status" value="2"/>
</dbReference>
<keyword evidence="9" id="KW-1185">Reference proteome</keyword>
<feature type="transmembrane region" description="Helical" evidence="6">
    <location>
        <begin position="164"/>
        <end position="184"/>
    </location>
</feature>
<keyword evidence="5 6" id="KW-0472">Membrane</keyword>
<feature type="domain" description="EamA" evidence="7">
    <location>
        <begin position="18"/>
        <end position="151"/>
    </location>
</feature>
<evidence type="ECO:0000256" key="1">
    <source>
        <dbReference type="ARBA" id="ARBA00004141"/>
    </source>
</evidence>
<comment type="caution">
    <text evidence="8">The sequence shown here is derived from an EMBL/GenBank/DDBJ whole genome shotgun (WGS) entry which is preliminary data.</text>
</comment>
<evidence type="ECO:0000313" key="8">
    <source>
        <dbReference type="EMBL" id="MFC3226793.1"/>
    </source>
</evidence>
<dbReference type="Proteomes" id="UP001595528">
    <property type="component" value="Unassembled WGS sequence"/>
</dbReference>
<evidence type="ECO:0000259" key="7">
    <source>
        <dbReference type="Pfam" id="PF00892"/>
    </source>
</evidence>
<evidence type="ECO:0000256" key="5">
    <source>
        <dbReference type="ARBA" id="ARBA00023136"/>
    </source>
</evidence>
<name>A0ABV7KWN1_9PROT</name>
<feature type="domain" description="EamA" evidence="7">
    <location>
        <begin position="164"/>
        <end position="300"/>
    </location>
</feature>
<dbReference type="EMBL" id="JBHRTR010000016">
    <property type="protein sequence ID" value="MFC3226793.1"/>
    <property type="molecule type" value="Genomic_DNA"/>
</dbReference>
<organism evidence="8 9">
    <name type="scientific">Marinibaculum pumilum</name>
    <dbReference type="NCBI Taxonomy" id="1766165"/>
    <lineage>
        <taxon>Bacteria</taxon>
        <taxon>Pseudomonadati</taxon>
        <taxon>Pseudomonadota</taxon>
        <taxon>Alphaproteobacteria</taxon>
        <taxon>Rhodospirillales</taxon>
        <taxon>Rhodospirillaceae</taxon>
        <taxon>Marinibaculum</taxon>
    </lineage>
</organism>